<dbReference type="Pfam" id="PF01058">
    <property type="entry name" value="Oxidored_q6"/>
    <property type="match status" value="1"/>
</dbReference>
<dbReference type="GO" id="GO:0045271">
    <property type="term" value="C:respiratory chain complex I"/>
    <property type="evidence" value="ECO:0007669"/>
    <property type="project" value="TreeGrafter"/>
</dbReference>
<proteinExistence type="predicted"/>
<feature type="domain" description="NADH:ubiquinone oxidoreductase-like 20kDa subunit" evidence="1">
    <location>
        <begin position="13"/>
        <end position="103"/>
    </location>
</feature>
<dbReference type="PANTHER" id="PTHR11995">
    <property type="entry name" value="NADH DEHYDROGENASE"/>
    <property type="match status" value="1"/>
</dbReference>
<gene>
    <name evidence="2" type="ORF">METZ01_LOCUS324192</name>
</gene>
<reference evidence="2" key="1">
    <citation type="submission" date="2018-05" db="EMBL/GenBank/DDBJ databases">
        <authorList>
            <person name="Lanie J.A."/>
            <person name="Ng W.-L."/>
            <person name="Kazmierczak K.M."/>
            <person name="Andrzejewski T.M."/>
            <person name="Davidsen T.M."/>
            <person name="Wayne K.J."/>
            <person name="Tettelin H."/>
            <person name="Glass J.I."/>
            <person name="Rusch D."/>
            <person name="Podicherti R."/>
            <person name="Tsui H.-C.T."/>
            <person name="Winkler M.E."/>
        </authorList>
    </citation>
    <scope>NUCLEOTIDE SEQUENCE</scope>
</reference>
<dbReference type="GO" id="GO:0008137">
    <property type="term" value="F:NADH dehydrogenase (ubiquinone) activity"/>
    <property type="evidence" value="ECO:0007669"/>
    <property type="project" value="TreeGrafter"/>
</dbReference>
<dbReference type="GO" id="GO:0015990">
    <property type="term" value="P:electron transport coupled proton transport"/>
    <property type="evidence" value="ECO:0007669"/>
    <property type="project" value="TreeGrafter"/>
</dbReference>
<accession>A0A382PF52</accession>
<evidence type="ECO:0000259" key="1">
    <source>
        <dbReference type="Pfam" id="PF01058"/>
    </source>
</evidence>
<evidence type="ECO:0000313" key="2">
    <source>
        <dbReference type="EMBL" id="SVC71338.1"/>
    </source>
</evidence>
<dbReference type="EMBL" id="UINC01106579">
    <property type="protein sequence ID" value="SVC71338.1"/>
    <property type="molecule type" value="Genomic_DNA"/>
</dbReference>
<organism evidence="2">
    <name type="scientific">marine metagenome</name>
    <dbReference type="NCBI Taxonomy" id="408172"/>
    <lineage>
        <taxon>unclassified sequences</taxon>
        <taxon>metagenomes</taxon>
        <taxon>ecological metagenomes</taxon>
    </lineage>
</organism>
<protein>
    <recommendedName>
        <fullName evidence="1">NADH:ubiquinone oxidoreductase-like 20kDa subunit domain-containing protein</fullName>
    </recommendedName>
</protein>
<dbReference type="SUPFAM" id="SSF56770">
    <property type="entry name" value="HydA/Nqo6-like"/>
    <property type="match status" value="1"/>
</dbReference>
<name>A0A382PF52_9ZZZZ</name>
<feature type="non-terminal residue" evidence="2">
    <location>
        <position position="109"/>
    </location>
</feature>
<dbReference type="InterPro" id="IPR006137">
    <property type="entry name" value="NADH_UbQ_OxRdtase-like_20kDa"/>
</dbReference>
<dbReference type="Gene3D" id="3.40.50.12280">
    <property type="match status" value="1"/>
</dbReference>
<dbReference type="GO" id="GO:0009060">
    <property type="term" value="P:aerobic respiration"/>
    <property type="evidence" value="ECO:0007669"/>
    <property type="project" value="TreeGrafter"/>
</dbReference>
<dbReference type="AlphaFoldDB" id="A0A382PF52"/>
<sequence>MAAAFGPGYDLGRMGARLVYDASQADVLVIAGRVTRALAPDLRRLYDSMHEPRGVIAFGSCACTGGAWVSEEVPGGADVVIPVDSYVPGCPPPPEALVSALTRVVESFA</sequence>
<dbReference type="PANTHER" id="PTHR11995:SF14">
    <property type="entry name" value="NADH DEHYDROGENASE [UBIQUINONE] IRON-SULFUR PROTEIN 7, MITOCHONDRIAL"/>
    <property type="match status" value="1"/>
</dbReference>
<dbReference type="GO" id="GO:0051536">
    <property type="term" value="F:iron-sulfur cluster binding"/>
    <property type="evidence" value="ECO:0007669"/>
    <property type="project" value="InterPro"/>
</dbReference>